<feature type="region of interest" description="Disordered" evidence="1">
    <location>
        <begin position="296"/>
        <end position="327"/>
    </location>
</feature>
<feature type="transmembrane region" description="Helical" evidence="2">
    <location>
        <begin position="20"/>
        <end position="47"/>
    </location>
</feature>
<keyword evidence="2" id="KW-1133">Transmembrane helix</keyword>
<dbReference type="EMBL" id="CAUYUJ010014998">
    <property type="protein sequence ID" value="CAK0848667.1"/>
    <property type="molecule type" value="Genomic_DNA"/>
</dbReference>
<dbReference type="Proteomes" id="UP001189429">
    <property type="component" value="Unassembled WGS sequence"/>
</dbReference>
<feature type="compositionally biased region" description="Basic and acidic residues" evidence="1">
    <location>
        <begin position="169"/>
        <end position="196"/>
    </location>
</feature>
<feature type="non-terminal residue" evidence="3">
    <location>
        <position position="461"/>
    </location>
</feature>
<keyword evidence="2" id="KW-0812">Transmembrane</keyword>
<keyword evidence="2" id="KW-0472">Membrane</keyword>
<feature type="non-terminal residue" evidence="3">
    <location>
        <position position="1"/>
    </location>
</feature>
<protein>
    <submittedName>
        <fullName evidence="3">Uncharacterized protein</fullName>
    </submittedName>
</protein>
<keyword evidence="4" id="KW-1185">Reference proteome</keyword>
<feature type="region of interest" description="Disordered" evidence="1">
    <location>
        <begin position="158"/>
        <end position="222"/>
    </location>
</feature>
<feature type="compositionally biased region" description="Basic and acidic residues" evidence="1">
    <location>
        <begin position="316"/>
        <end position="327"/>
    </location>
</feature>
<evidence type="ECO:0000313" key="3">
    <source>
        <dbReference type="EMBL" id="CAK0848667.1"/>
    </source>
</evidence>
<name>A0ABN9TR93_9DINO</name>
<sequence length="461" mass="48620">RFAALELRARSTQAQGAGAVTPVAVAVALAGMVLVAEAAVVIAGLAAASEARCPRGIAAVEGIVVKVEVRVLATSKLVELAKYTDGSANELGQEGIAPAFEVNYLGAEDPCDIAEMERAFIDLDGDSWLQADEVFSDAVIHVARWRYAALPCKGYKVLTEPRAGPPADDEARSRSPRREASTGARGSRDGGDRGDASDSVGAGGGTSTRAAAPGARERDLRGKLGAPLWTALRARPIEQAARRPRPLLWSAQPSSRLPSAPTPTSLVETRAATAGAKALGRDRSGSLQEKLAGKVHGCRSSSGGSSGPHVTGARLSARDRAKRAVERKPGKIAQRAMAKMRRYLQGNNAVVDDADLALLAFVTHFASEFTPSTKSTLPARNDQEVRALAAAVDCVPRGDLARATGALVRQFKSAGQLHYYRDEQADTRMQRLQQQATECGSRIRRSEFASALAAQRARSAA</sequence>
<accession>A0ABN9TR93</accession>
<organism evidence="3 4">
    <name type="scientific">Prorocentrum cordatum</name>
    <dbReference type="NCBI Taxonomy" id="2364126"/>
    <lineage>
        <taxon>Eukaryota</taxon>
        <taxon>Sar</taxon>
        <taxon>Alveolata</taxon>
        <taxon>Dinophyceae</taxon>
        <taxon>Prorocentrales</taxon>
        <taxon>Prorocentraceae</taxon>
        <taxon>Prorocentrum</taxon>
    </lineage>
</organism>
<proteinExistence type="predicted"/>
<evidence type="ECO:0000313" key="4">
    <source>
        <dbReference type="Proteomes" id="UP001189429"/>
    </source>
</evidence>
<evidence type="ECO:0000256" key="2">
    <source>
        <dbReference type="SAM" id="Phobius"/>
    </source>
</evidence>
<comment type="caution">
    <text evidence="3">The sequence shown here is derived from an EMBL/GenBank/DDBJ whole genome shotgun (WGS) entry which is preliminary data.</text>
</comment>
<gene>
    <name evidence="3" type="ORF">PCOR1329_LOCUS41559</name>
</gene>
<evidence type="ECO:0000256" key="1">
    <source>
        <dbReference type="SAM" id="MobiDB-lite"/>
    </source>
</evidence>
<reference evidence="3" key="1">
    <citation type="submission" date="2023-10" db="EMBL/GenBank/DDBJ databases">
        <authorList>
            <person name="Chen Y."/>
            <person name="Shah S."/>
            <person name="Dougan E. K."/>
            <person name="Thang M."/>
            <person name="Chan C."/>
        </authorList>
    </citation>
    <scope>NUCLEOTIDE SEQUENCE [LARGE SCALE GENOMIC DNA]</scope>
</reference>